<comment type="subcellular location">
    <subcellularLocation>
        <location evidence="1">Nucleus</location>
    </subcellularLocation>
</comment>
<evidence type="ECO:0000313" key="13">
    <source>
        <dbReference type="Proteomes" id="UP001516400"/>
    </source>
</evidence>
<evidence type="ECO:0000256" key="2">
    <source>
        <dbReference type="ARBA" id="ARBA00022491"/>
    </source>
</evidence>
<name>A0ABD2MXJ0_9CUCU</name>
<evidence type="ECO:0000256" key="9">
    <source>
        <dbReference type="ARBA" id="ARBA00070444"/>
    </source>
</evidence>
<evidence type="ECO:0000256" key="5">
    <source>
        <dbReference type="ARBA" id="ARBA00023163"/>
    </source>
</evidence>
<dbReference type="GO" id="GO:0003700">
    <property type="term" value="F:DNA-binding transcription factor activity"/>
    <property type="evidence" value="ECO:0007669"/>
    <property type="project" value="UniProtKB-ARBA"/>
</dbReference>
<evidence type="ECO:0000256" key="4">
    <source>
        <dbReference type="ARBA" id="ARBA00023125"/>
    </source>
</evidence>
<dbReference type="InterPro" id="IPR036638">
    <property type="entry name" value="HLH_DNA-bd_sf"/>
</dbReference>
<gene>
    <name evidence="12" type="ORF">HHI36_021357</name>
</gene>
<dbReference type="GO" id="GO:0005634">
    <property type="term" value="C:nucleus"/>
    <property type="evidence" value="ECO:0007669"/>
    <property type="project" value="UniProtKB-SubCell"/>
</dbReference>
<dbReference type="AlphaFoldDB" id="A0ABD2MXJ0"/>
<evidence type="ECO:0000256" key="8">
    <source>
        <dbReference type="ARBA" id="ARBA00062701"/>
    </source>
</evidence>
<protein>
    <recommendedName>
        <fullName evidence="9">Max-binding protein MNT</fullName>
    </recommendedName>
    <alternativeName>
        <fullName evidence="10">Myc antagonist MNT</fullName>
    </alternativeName>
</protein>
<evidence type="ECO:0000256" key="1">
    <source>
        <dbReference type="ARBA" id="ARBA00004123"/>
    </source>
</evidence>
<reference evidence="12 13" key="1">
    <citation type="journal article" date="2021" name="BMC Biol.">
        <title>Horizontally acquired antibacterial genes associated with adaptive radiation of ladybird beetles.</title>
        <authorList>
            <person name="Li H.S."/>
            <person name="Tang X.F."/>
            <person name="Huang Y.H."/>
            <person name="Xu Z.Y."/>
            <person name="Chen M.L."/>
            <person name="Du X.Y."/>
            <person name="Qiu B.Y."/>
            <person name="Chen P.T."/>
            <person name="Zhang W."/>
            <person name="Slipinski A."/>
            <person name="Escalona H.E."/>
            <person name="Waterhouse R.M."/>
            <person name="Zwick A."/>
            <person name="Pang H."/>
        </authorList>
    </citation>
    <scope>NUCLEOTIDE SEQUENCE [LARGE SCALE GENOMIC DNA]</scope>
    <source>
        <strain evidence="12">SYSU2018</strain>
    </source>
</reference>
<keyword evidence="3" id="KW-0805">Transcription regulation</keyword>
<dbReference type="InterPro" id="IPR011598">
    <property type="entry name" value="bHLH_dom"/>
</dbReference>
<accession>A0ABD2MXJ0</accession>
<evidence type="ECO:0000256" key="10">
    <source>
        <dbReference type="ARBA" id="ARBA00083368"/>
    </source>
</evidence>
<dbReference type="CDD" id="cd11402">
    <property type="entry name" value="bHLHzip_Mnt"/>
    <property type="match status" value="1"/>
</dbReference>
<evidence type="ECO:0000256" key="6">
    <source>
        <dbReference type="ARBA" id="ARBA00023242"/>
    </source>
</evidence>
<keyword evidence="5" id="KW-0804">Transcription</keyword>
<evidence type="ECO:0000256" key="7">
    <source>
        <dbReference type="ARBA" id="ARBA00057176"/>
    </source>
</evidence>
<keyword evidence="6" id="KW-0539">Nucleus</keyword>
<dbReference type="Pfam" id="PF00010">
    <property type="entry name" value="HLH"/>
    <property type="match status" value="1"/>
</dbReference>
<evidence type="ECO:0000256" key="3">
    <source>
        <dbReference type="ARBA" id="ARBA00023015"/>
    </source>
</evidence>
<dbReference type="FunFam" id="4.10.280.10:FF:000034">
    <property type="entry name" value="MAX network transcriptional repressor"/>
    <property type="match status" value="1"/>
</dbReference>
<dbReference type="Proteomes" id="UP001516400">
    <property type="component" value="Unassembled WGS sequence"/>
</dbReference>
<comment type="function">
    <text evidence="7">Binds DNA as a heterodimer with MAX and represses transcription. Binds to the canonical E box sequence 5'-CACGTG-3' and, with higher affinity, to 5'-CACGCG-3'.</text>
</comment>
<dbReference type="PANTHER" id="PTHR11969:SF99">
    <property type="entry name" value="MAX-BINDING PROTEIN MNT"/>
    <property type="match status" value="1"/>
</dbReference>
<proteinExistence type="predicted"/>
<dbReference type="GO" id="GO:0003677">
    <property type="term" value="F:DNA binding"/>
    <property type="evidence" value="ECO:0007669"/>
    <property type="project" value="UniProtKB-KW"/>
</dbReference>
<comment type="caution">
    <text evidence="12">The sequence shown here is derived from an EMBL/GenBank/DDBJ whole genome shotgun (WGS) entry which is preliminary data.</text>
</comment>
<feature type="domain" description="BHLH" evidence="11">
    <location>
        <begin position="154"/>
        <end position="206"/>
    </location>
</feature>
<keyword evidence="13" id="KW-1185">Reference proteome</keyword>
<sequence length="404" mass="45236">MNRKFGIYRVPDIRHNHNPKMSLSTLLEAAKFLELQELKERQNQAALDAALSTKTTTAAPTIINHAHPVIQKPNYTPISPQTVVIATSNLGTTQSVIHTPVTLATTEHNVEKKIETQNRHRFIQNSFDIINPLYIDEKSNVAKRKPPPLVFRSGTREVHNKLEKHRRAHLKECFDILKRQLPASPDEKKTSNLNILHSAIRYIQVLREKERKLEHEMERLAREKISGQTKLALLKKDLSSHYENVDFNKLLAEVVPASVEENHLDSEQDQIVDVQEDDLKSRSLEVQPQSQPLVTQNGVKKVSLPILASKSNMPVTTVASSVKDVQQPVQTALSVLPVGYPINQSLVLQKLAIVPKGITELTPLVPTFITQQQINGKVVPLVNAQYVVGKCPLVVVSTASPRPS</sequence>
<keyword evidence="4" id="KW-0238">DNA-binding</keyword>
<organism evidence="12 13">
    <name type="scientific">Cryptolaemus montrouzieri</name>
    <dbReference type="NCBI Taxonomy" id="559131"/>
    <lineage>
        <taxon>Eukaryota</taxon>
        <taxon>Metazoa</taxon>
        <taxon>Ecdysozoa</taxon>
        <taxon>Arthropoda</taxon>
        <taxon>Hexapoda</taxon>
        <taxon>Insecta</taxon>
        <taxon>Pterygota</taxon>
        <taxon>Neoptera</taxon>
        <taxon>Endopterygota</taxon>
        <taxon>Coleoptera</taxon>
        <taxon>Polyphaga</taxon>
        <taxon>Cucujiformia</taxon>
        <taxon>Coccinelloidea</taxon>
        <taxon>Coccinellidae</taxon>
        <taxon>Scymninae</taxon>
        <taxon>Scymnini</taxon>
        <taxon>Cryptolaemus</taxon>
    </lineage>
</organism>
<dbReference type="Gene3D" id="4.10.280.10">
    <property type="entry name" value="Helix-loop-helix DNA-binding domain"/>
    <property type="match status" value="1"/>
</dbReference>
<dbReference type="SMART" id="SM00353">
    <property type="entry name" value="HLH"/>
    <property type="match status" value="1"/>
</dbReference>
<comment type="subunit">
    <text evidence="8">Efficient DNA binding requires dimerization with another bHLH protein. Binds DNA as a homodimer or a heterodimer with MAX.</text>
</comment>
<dbReference type="PROSITE" id="PS50888">
    <property type="entry name" value="BHLH"/>
    <property type="match status" value="1"/>
</dbReference>
<dbReference type="PANTHER" id="PTHR11969">
    <property type="entry name" value="MAX DIMERIZATION, MAD"/>
    <property type="match status" value="1"/>
</dbReference>
<evidence type="ECO:0000313" key="12">
    <source>
        <dbReference type="EMBL" id="KAL3270837.1"/>
    </source>
</evidence>
<dbReference type="SUPFAM" id="SSF47459">
    <property type="entry name" value="HLH, helix-loop-helix DNA-binding domain"/>
    <property type="match status" value="1"/>
</dbReference>
<keyword evidence="2" id="KW-0678">Repressor</keyword>
<evidence type="ECO:0000259" key="11">
    <source>
        <dbReference type="PROSITE" id="PS50888"/>
    </source>
</evidence>
<dbReference type="EMBL" id="JABFTP020000042">
    <property type="protein sequence ID" value="KAL3270837.1"/>
    <property type="molecule type" value="Genomic_DNA"/>
</dbReference>